<dbReference type="EMBL" id="BLPG01000001">
    <property type="protein sequence ID" value="GFJ86730.1"/>
    <property type="molecule type" value="Genomic_DNA"/>
</dbReference>
<evidence type="ECO:0000256" key="2">
    <source>
        <dbReference type="ARBA" id="ARBA00023008"/>
    </source>
</evidence>
<feature type="region of interest" description="Disordered" evidence="3">
    <location>
        <begin position="211"/>
        <end position="241"/>
    </location>
</feature>
<dbReference type="RefSeq" id="WP_246277583.1">
    <property type="nucleotide sequence ID" value="NZ_BLPG01000001.1"/>
</dbReference>
<evidence type="ECO:0000256" key="3">
    <source>
        <dbReference type="SAM" id="MobiDB-lite"/>
    </source>
</evidence>
<proteinExistence type="predicted"/>
<reference evidence="6 7" key="1">
    <citation type="submission" date="2020-03" db="EMBL/GenBank/DDBJ databases">
        <title>Whole genome shotgun sequence of Phytohabitans rumicis NBRC 108638.</title>
        <authorList>
            <person name="Komaki H."/>
            <person name="Tamura T."/>
        </authorList>
    </citation>
    <scope>NUCLEOTIDE SEQUENCE [LARGE SCALE GENOMIC DNA]</scope>
    <source>
        <strain evidence="6 7">NBRC 108638</strain>
    </source>
</reference>
<dbReference type="InterPro" id="IPR007348">
    <property type="entry name" value="CopC_dom"/>
</dbReference>
<dbReference type="SUPFAM" id="SSF81296">
    <property type="entry name" value="E set domains"/>
    <property type="match status" value="1"/>
</dbReference>
<reference evidence="6 7" key="2">
    <citation type="submission" date="2020-03" db="EMBL/GenBank/DDBJ databases">
        <authorList>
            <person name="Ichikawa N."/>
            <person name="Kimura A."/>
            <person name="Kitahashi Y."/>
            <person name="Uohara A."/>
        </authorList>
    </citation>
    <scope>NUCLEOTIDE SEQUENCE [LARGE SCALE GENOMIC DNA]</scope>
    <source>
        <strain evidence="6 7">NBRC 108638</strain>
    </source>
</reference>
<dbReference type="GO" id="GO:0042597">
    <property type="term" value="C:periplasmic space"/>
    <property type="evidence" value="ECO:0007669"/>
    <property type="project" value="InterPro"/>
</dbReference>
<dbReference type="AlphaFoldDB" id="A0A6V8KTH8"/>
<comment type="caution">
    <text evidence="6">The sequence shown here is derived from an EMBL/GenBank/DDBJ whole genome shotgun (WGS) entry which is preliminary data.</text>
</comment>
<name>A0A6V8KTH8_9ACTN</name>
<evidence type="ECO:0000256" key="4">
    <source>
        <dbReference type="SAM" id="SignalP"/>
    </source>
</evidence>
<evidence type="ECO:0000259" key="5">
    <source>
        <dbReference type="Pfam" id="PF04234"/>
    </source>
</evidence>
<feature type="signal peptide" evidence="4">
    <location>
        <begin position="1"/>
        <end position="20"/>
    </location>
</feature>
<sequence>MRTLSALLCVVLASAFSVLAAAAPAAAHGTLAMSTPADGATVTGPLTAVELYFTEKVAANAYFTITALGGKRVDNGWTHGAPKPLAKPVREYFLVEGKLEPREYTTGFPAVVAVAHLPAAGQYSVSYLSVASDGETVRGTMTFRYNGRATAAPSGSTKAITPRAGGLSNARLALLVGGLVVALLAGFGLGRLGSGGGAIAGASAATAGGPVAAHTHSGDGGTQATGTTVSAGGYPIQPVQRSQPAGATVDYRFRIAGTDQRAATRFAVVHEKPLHMIVVGRDLGAYQHLHPAMAPTAPGASPSSWRGPAATASTPTSP</sequence>
<dbReference type="InterPro" id="IPR014756">
    <property type="entry name" value="Ig_E-set"/>
</dbReference>
<feature type="region of interest" description="Disordered" evidence="3">
    <location>
        <begin position="294"/>
        <end position="318"/>
    </location>
</feature>
<keyword evidence="7" id="KW-1185">Reference proteome</keyword>
<gene>
    <name evidence="6" type="ORF">Prum_003720</name>
</gene>
<dbReference type="GO" id="GO:0005507">
    <property type="term" value="F:copper ion binding"/>
    <property type="evidence" value="ECO:0007669"/>
    <property type="project" value="InterPro"/>
</dbReference>
<keyword evidence="2" id="KW-0186">Copper</keyword>
<evidence type="ECO:0000313" key="7">
    <source>
        <dbReference type="Proteomes" id="UP000482960"/>
    </source>
</evidence>
<accession>A0A6V8KTH8</accession>
<dbReference type="Gene3D" id="2.60.40.1220">
    <property type="match status" value="1"/>
</dbReference>
<dbReference type="Pfam" id="PF04234">
    <property type="entry name" value="CopC"/>
    <property type="match status" value="1"/>
</dbReference>
<organism evidence="6 7">
    <name type="scientific">Phytohabitans rumicis</name>
    <dbReference type="NCBI Taxonomy" id="1076125"/>
    <lineage>
        <taxon>Bacteria</taxon>
        <taxon>Bacillati</taxon>
        <taxon>Actinomycetota</taxon>
        <taxon>Actinomycetes</taxon>
        <taxon>Micromonosporales</taxon>
        <taxon>Micromonosporaceae</taxon>
    </lineage>
</organism>
<feature type="chain" id="PRO_5038525425" description="CopC domain-containing protein" evidence="4">
    <location>
        <begin position="21"/>
        <end position="318"/>
    </location>
</feature>
<keyword evidence="1 4" id="KW-0732">Signal</keyword>
<dbReference type="Proteomes" id="UP000482960">
    <property type="component" value="Unassembled WGS sequence"/>
</dbReference>
<dbReference type="InterPro" id="IPR014755">
    <property type="entry name" value="Cu-Rt/internalin_Ig-like"/>
</dbReference>
<evidence type="ECO:0000256" key="1">
    <source>
        <dbReference type="ARBA" id="ARBA00022729"/>
    </source>
</evidence>
<dbReference type="GO" id="GO:0046688">
    <property type="term" value="P:response to copper ion"/>
    <property type="evidence" value="ECO:0007669"/>
    <property type="project" value="InterPro"/>
</dbReference>
<protein>
    <recommendedName>
        <fullName evidence="5">CopC domain-containing protein</fullName>
    </recommendedName>
</protein>
<evidence type="ECO:0000313" key="6">
    <source>
        <dbReference type="EMBL" id="GFJ86730.1"/>
    </source>
</evidence>
<feature type="domain" description="CopC" evidence="5">
    <location>
        <begin position="28"/>
        <end position="144"/>
    </location>
</feature>